<name>A0A384ZYK8_9CAUD</name>
<accession>A0A384ZYK8</accession>
<protein>
    <submittedName>
        <fullName evidence="1">Uncharacterized protein</fullName>
    </submittedName>
</protein>
<keyword evidence="2" id="KW-1185">Reference proteome</keyword>
<evidence type="ECO:0000313" key="1">
    <source>
        <dbReference type="EMBL" id="AXG67299.1"/>
    </source>
</evidence>
<dbReference type="Proteomes" id="UP000262440">
    <property type="component" value="Segment"/>
</dbReference>
<sequence>MSSSTTLTFIFPELTSLEVSIGNGVVPHYLGIAENMDKTFSDVKALRLMQDSNVVGVMSRFDQSLLNMLIARHETHEHIRCRDAIENGTEHFPSTCLYLKVAHHR</sequence>
<dbReference type="EMBL" id="MH460463">
    <property type="protein sequence ID" value="AXG67299.1"/>
    <property type="molecule type" value="Genomic_DNA"/>
</dbReference>
<evidence type="ECO:0000313" key="2">
    <source>
        <dbReference type="Proteomes" id="UP000262440"/>
    </source>
</evidence>
<organism evidence="1 2">
    <name type="scientific">Dickeya phage vB_DsoM_AD1</name>
    <dbReference type="NCBI Taxonomy" id="2283029"/>
    <lineage>
        <taxon>Viruses</taxon>
        <taxon>Duplodnaviria</taxon>
        <taxon>Heunggongvirae</taxon>
        <taxon>Uroviricota</taxon>
        <taxon>Caudoviricetes</taxon>
        <taxon>Alexandravirus</taxon>
        <taxon>Alexandravirus AD1</taxon>
    </lineage>
</organism>
<gene>
    <name evidence="1" type="ORF">AD1_255</name>
</gene>
<proteinExistence type="predicted"/>
<reference evidence="1 2" key="1">
    <citation type="journal article" date="2018" name="Front. Microbiol.">
        <title>Jumbo Bacteriophages Are Represented Within an Increasing Diversity of Environmental Viruses Infecting the Emerging Phytopathogen, Dickeya solani.</title>
        <authorList>
            <person name="Day A.W."/>
            <person name="Ahn J."/>
            <person name="Salmond G.P.C."/>
        </authorList>
    </citation>
    <scope>NUCLEOTIDE SEQUENCE [LARGE SCALE GENOMIC DNA]</scope>
</reference>